<name>A0ABP1FTU6_9CHLO</name>
<accession>A0ABP1FTU6</accession>
<dbReference type="PANTHER" id="PTHR36342:SF1">
    <property type="entry name" value="PTB DOMAIN ENGULFMENT ADAPTER"/>
    <property type="match status" value="1"/>
</dbReference>
<reference evidence="1 2" key="1">
    <citation type="submission" date="2024-06" db="EMBL/GenBank/DDBJ databases">
        <authorList>
            <person name="Kraege A."/>
            <person name="Thomma B."/>
        </authorList>
    </citation>
    <scope>NUCLEOTIDE SEQUENCE [LARGE SCALE GENOMIC DNA]</scope>
</reference>
<dbReference type="PANTHER" id="PTHR36342">
    <property type="entry name" value="PTB DOMAIN ENGULFMENT ADAPTER"/>
    <property type="match status" value="1"/>
</dbReference>
<dbReference type="Proteomes" id="UP001497392">
    <property type="component" value="Unassembled WGS sequence"/>
</dbReference>
<dbReference type="EMBL" id="CAXHTA020000008">
    <property type="protein sequence ID" value="CAL5223345.1"/>
    <property type="molecule type" value="Genomic_DNA"/>
</dbReference>
<comment type="caution">
    <text evidence="1">The sequence shown here is derived from an EMBL/GenBank/DDBJ whole genome shotgun (WGS) entry which is preliminary data.</text>
</comment>
<protein>
    <submittedName>
        <fullName evidence="1">G5848 protein</fullName>
    </submittedName>
</protein>
<evidence type="ECO:0000313" key="1">
    <source>
        <dbReference type="EMBL" id="CAL5223345.1"/>
    </source>
</evidence>
<gene>
    <name evidence="1" type="primary">g5848</name>
    <name evidence="1" type="ORF">VP750_LOCUS5004</name>
</gene>
<organism evidence="1 2">
    <name type="scientific">Coccomyxa viridis</name>
    <dbReference type="NCBI Taxonomy" id="1274662"/>
    <lineage>
        <taxon>Eukaryota</taxon>
        <taxon>Viridiplantae</taxon>
        <taxon>Chlorophyta</taxon>
        <taxon>core chlorophytes</taxon>
        <taxon>Trebouxiophyceae</taxon>
        <taxon>Trebouxiophyceae incertae sedis</taxon>
        <taxon>Coccomyxaceae</taxon>
        <taxon>Coccomyxa</taxon>
    </lineage>
</organism>
<evidence type="ECO:0000313" key="2">
    <source>
        <dbReference type="Proteomes" id="UP001497392"/>
    </source>
</evidence>
<proteinExistence type="predicted"/>
<sequence length="146" mass="16561">MERVEALLKGLGRGVQDVVALHTMTIVEEALEEDPSLKAYTLFDFLPMRATSPVTAASLLAGGKWPGLKRERQLRRIPKHRCKLIGEATVPRAVDAARRFNGSWDSDIQLLRHDCHHHTAELVRVLTGEDMDVWKLFPLQQTTIWI</sequence>
<keyword evidence="2" id="KW-1185">Reference proteome</keyword>